<evidence type="ECO:0000256" key="5">
    <source>
        <dbReference type="ARBA" id="ARBA00023136"/>
    </source>
</evidence>
<dbReference type="EMBL" id="RXFM01000064">
    <property type="protein sequence ID" value="RST64431.1"/>
    <property type="molecule type" value="Genomic_DNA"/>
</dbReference>
<dbReference type="Gene3D" id="1.20.1440.20">
    <property type="entry name" value="LemA-like domain"/>
    <property type="match status" value="1"/>
</dbReference>
<dbReference type="PANTHER" id="PTHR34478">
    <property type="entry name" value="PROTEIN LEMA"/>
    <property type="match status" value="1"/>
</dbReference>
<keyword evidence="4" id="KW-1133">Transmembrane helix</keyword>
<dbReference type="InterPro" id="IPR007156">
    <property type="entry name" value="MamQ_LemA"/>
</dbReference>
<sequence length="195" mass="22042">MNKFVWAIIIIVIAGLSINSINNIPKSEAEVEASASQLLNQYKRRSELVPQIVEVVKGAANYEKTTLENVIKERAKVGTIKISAQDLKNNPNLTKQFFNAQTNMGSALTKLLAVSERYPELKATQNFSTLQSQIEGNENRISVARRDYINSVRNFNILITTFPGLMWNKIFFSHEKLTNYTESDSIKETPKIAFN</sequence>
<gene>
    <name evidence="6" type="ORF">EIC27_04765</name>
</gene>
<dbReference type="RefSeq" id="WP_126044978.1">
    <property type="nucleotide sequence ID" value="NZ_RXFM01000064.1"/>
</dbReference>
<evidence type="ECO:0000256" key="2">
    <source>
        <dbReference type="ARBA" id="ARBA00008854"/>
    </source>
</evidence>
<dbReference type="AlphaFoldDB" id="A0A3R9Y782"/>
<proteinExistence type="inferred from homology"/>
<accession>A0A3R9Y782</accession>
<evidence type="ECO:0000313" key="6">
    <source>
        <dbReference type="EMBL" id="RST64431.1"/>
    </source>
</evidence>
<organism evidence="6 7">
    <name type="scientific">Candidatus Aquarickettsia rohweri</name>
    <dbReference type="NCBI Taxonomy" id="2602574"/>
    <lineage>
        <taxon>Bacteria</taxon>
        <taxon>Pseudomonadati</taxon>
        <taxon>Pseudomonadota</taxon>
        <taxon>Alphaproteobacteria</taxon>
        <taxon>Rickettsiales</taxon>
        <taxon>Candidatus Midichloriaceae</taxon>
        <taxon>Candidatus Aquarickettsia</taxon>
    </lineage>
</organism>
<keyword evidence="3" id="KW-0812">Transmembrane</keyword>
<evidence type="ECO:0000256" key="3">
    <source>
        <dbReference type="ARBA" id="ARBA00022692"/>
    </source>
</evidence>
<dbReference type="PANTHER" id="PTHR34478:SF2">
    <property type="entry name" value="MEMBRANE PROTEIN"/>
    <property type="match status" value="1"/>
</dbReference>
<comment type="subcellular location">
    <subcellularLocation>
        <location evidence="1">Membrane</location>
        <topology evidence="1">Single-pass membrane protein</topology>
    </subcellularLocation>
</comment>
<keyword evidence="5" id="KW-0472">Membrane</keyword>
<evidence type="ECO:0000256" key="1">
    <source>
        <dbReference type="ARBA" id="ARBA00004167"/>
    </source>
</evidence>
<comment type="similarity">
    <text evidence="2">Belongs to the LemA family.</text>
</comment>
<name>A0A3R9Y782_9RICK</name>
<reference evidence="7" key="1">
    <citation type="submission" date="2018-11" db="EMBL/GenBank/DDBJ databases">
        <title>Phylogenetic, genomic, and biogeographic characterization of a novel and ubiquitous marine invertebrate-associated Rickettsiales parasite, Candidatus Marinoinvertebrata rohwerii, gen. nov., sp. nov.</title>
        <authorList>
            <person name="Klinges J.G."/>
            <person name="Rosales S.M."/>
            <person name="Mcminds R."/>
            <person name="Shaver E.C."/>
            <person name="Shantz A."/>
            <person name="Peters E.C."/>
            <person name="Burkepile D.E."/>
            <person name="Silliman B.R."/>
            <person name="Vega Thurber R.L."/>
        </authorList>
    </citation>
    <scope>NUCLEOTIDE SEQUENCE [LARGE SCALE GENOMIC DNA]</scope>
    <source>
        <strain evidence="7">a_cerv_44</strain>
    </source>
</reference>
<dbReference type="OrthoDB" id="9804152at2"/>
<evidence type="ECO:0000313" key="7">
    <source>
        <dbReference type="Proteomes" id="UP000279470"/>
    </source>
</evidence>
<protein>
    <submittedName>
        <fullName evidence="6">LemA family protein</fullName>
    </submittedName>
</protein>
<dbReference type="GO" id="GO:0016020">
    <property type="term" value="C:membrane"/>
    <property type="evidence" value="ECO:0007669"/>
    <property type="project" value="UniProtKB-SubCell"/>
</dbReference>
<evidence type="ECO:0000256" key="4">
    <source>
        <dbReference type="ARBA" id="ARBA00022989"/>
    </source>
</evidence>
<keyword evidence="7" id="KW-1185">Reference proteome</keyword>
<dbReference type="InterPro" id="IPR023353">
    <property type="entry name" value="LemA-like_dom_sf"/>
</dbReference>
<comment type="caution">
    <text evidence="6">The sequence shown here is derived from an EMBL/GenBank/DDBJ whole genome shotgun (WGS) entry which is preliminary data.</text>
</comment>
<dbReference type="Pfam" id="PF04011">
    <property type="entry name" value="LemA"/>
    <property type="match status" value="1"/>
</dbReference>
<dbReference type="SUPFAM" id="SSF140478">
    <property type="entry name" value="LemA-like"/>
    <property type="match status" value="1"/>
</dbReference>
<dbReference type="Proteomes" id="UP000279470">
    <property type="component" value="Unassembled WGS sequence"/>
</dbReference>